<sequence>MIECKKEKIEVVGRDSEAPGLIKVRIPLNKRPEGAWRDYFLNSPLKWTSVHKPDIEGSKII</sequence>
<proteinExistence type="predicted"/>
<reference evidence="1 2" key="1">
    <citation type="journal article" date="2016" name="Sci. Rep.">
        <title>Metabolic traits of an uncultured archaeal lineage -MSBL1- from brine pools of the Red Sea.</title>
        <authorList>
            <person name="Mwirichia R."/>
            <person name="Alam I."/>
            <person name="Rashid M."/>
            <person name="Vinu M."/>
            <person name="Ba-Alawi W."/>
            <person name="Anthony Kamau A."/>
            <person name="Kamanda Ngugi D."/>
            <person name="Goker M."/>
            <person name="Klenk H.P."/>
            <person name="Bajic V."/>
            <person name="Stingl U."/>
        </authorList>
    </citation>
    <scope>NUCLEOTIDE SEQUENCE [LARGE SCALE GENOMIC DNA]</scope>
    <source>
        <strain evidence="1">SCGC-AAA259I07</strain>
    </source>
</reference>
<evidence type="ECO:0000313" key="1">
    <source>
        <dbReference type="EMBL" id="KXA95216.1"/>
    </source>
</evidence>
<protein>
    <submittedName>
        <fullName evidence="1">Uncharacterized protein</fullName>
    </submittedName>
</protein>
<dbReference type="AlphaFoldDB" id="A0A133UM85"/>
<gene>
    <name evidence="1" type="ORF">AKJ36_01245</name>
</gene>
<keyword evidence="2" id="KW-1185">Reference proteome</keyword>
<evidence type="ECO:0000313" key="2">
    <source>
        <dbReference type="Proteomes" id="UP000070155"/>
    </source>
</evidence>
<name>A0A133UM85_9EURY</name>
<dbReference type="Proteomes" id="UP000070155">
    <property type="component" value="Unassembled WGS sequence"/>
</dbReference>
<comment type="caution">
    <text evidence="1">The sequence shown here is derived from an EMBL/GenBank/DDBJ whole genome shotgun (WGS) entry which is preliminary data.</text>
</comment>
<dbReference type="EMBL" id="LHXQ01000011">
    <property type="protein sequence ID" value="KXA95216.1"/>
    <property type="molecule type" value="Genomic_DNA"/>
</dbReference>
<accession>A0A133UM85</accession>
<organism evidence="1 2">
    <name type="scientific">candidate division MSBL1 archaeon SCGC-AAA259I07</name>
    <dbReference type="NCBI Taxonomy" id="1698266"/>
    <lineage>
        <taxon>Archaea</taxon>
        <taxon>Methanobacteriati</taxon>
        <taxon>Methanobacteriota</taxon>
        <taxon>candidate division MSBL1</taxon>
    </lineage>
</organism>